<dbReference type="GO" id="GO:0000175">
    <property type="term" value="F:3'-5'-RNA exonuclease activity"/>
    <property type="evidence" value="ECO:0007669"/>
    <property type="project" value="InterPro"/>
</dbReference>
<dbReference type="InterPro" id="IPR012337">
    <property type="entry name" value="RNaseH-like_sf"/>
</dbReference>
<evidence type="ECO:0000256" key="1">
    <source>
        <dbReference type="ARBA" id="ARBA00022722"/>
    </source>
</evidence>
<evidence type="ECO:0000256" key="5">
    <source>
        <dbReference type="ARBA" id="ARBA00022833"/>
    </source>
</evidence>
<name>A0A210PN18_MIZYE</name>
<accession>A0A210PN18</accession>
<feature type="region of interest" description="Disordered" evidence="8">
    <location>
        <begin position="280"/>
        <end position="309"/>
    </location>
</feature>
<dbReference type="OrthoDB" id="448399at2759"/>
<sequence length="625" mass="69085">MGELGLLRKRTLSASSGSKCSRSPSQPFEYLIVLDFESTCWKEKKFQTQEIIEFPAVLLNTATGDIESEFQYYVQPHEHPILSDFCHELTGITQELVDEGIPLRLCLKKFSKWLDGLCRDKGIAFSPVLRGRQSSSKAATFVTWSDWDLGVCLFNECRRKQLLKPPQLNSWIDLRATYRKFYNRRPQGLNGALQDLGITFEGRQHSGLHDSRNTARLAWRMAKDGCVLTTTKSLLSSLESGVKMGLPKAMPVDSSTAVTKLVSGEHHIAVRETLPAVQALHSPSTSPCNKRRKTDTRLSPCLGISHSSPTRKTIMPTAVSGQRTVRKTSDSREIVTMVSSPRSAKSKIPVRSPKAAVNRKLPSTTKISIVDQIYRDPSHEEISTADLLSTPNVKKQLSTTGLRSRDNSITCNTQHLNQTSNRNRTVFQTPQNCKTTIPNIQCNVSASRSVKLTKNLSISTSFKTPSHVGHPQSRTSNSSLVSLENTAGQKSLTSFCGFVTPTNSSIKTPNSTTSSMKGTPPLCGCGKRSKRRMAQTPGPNMGRFFFTCGAGSRPSNPQDKRKGCEFFKWESTVGTHINSSYSNSYQSSTNRSNTSLPFKQVGMTKGFPQRKSLGVRSAGLRPPIR</sequence>
<dbReference type="InterPro" id="IPR047201">
    <property type="entry name" value="ERI-1_3'hExo-like"/>
</dbReference>
<dbReference type="GO" id="GO:0008270">
    <property type="term" value="F:zinc ion binding"/>
    <property type="evidence" value="ECO:0007669"/>
    <property type="project" value="UniProtKB-KW"/>
</dbReference>
<keyword evidence="2" id="KW-0479">Metal-binding</keyword>
<dbReference type="PANTHER" id="PTHR23044">
    <property type="entry name" value="3'-5' EXONUCLEASE ERI1-RELATED"/>
    <property type="match status" value="1"/>
</dbReference>
<dbReference type="SUPFAM" id="SSF53098">
    <property type="entry name" value="Ribonuclease H-like"/>
    <property type="match status" value="1"/>
</dbReference>
<evidence type="ECO:0000313" key="10">
    <source>
        <dbReference type="EMBL" id="OWF37871.1"/>
    </source>
</evidence>
<dbReference type="Pfam" id="PF00929">
    <property type="entry name" value="RNase_T"/>
    <property type="match status" value="1"/>
</dbReference>
<dbReference type="GO" id="GO:0003676">
    <property type="term" value="F:nucleic acid binding"/>
    <property type="evidence" value="ECO:0007669"/>
    <property type="project" value="InterPro"/>
</dbReference>
<keyword evidence="11" id="KW-1185">Reference proteome</keyword>
<dbReference type="AlphaFoldDB" id="A0A210PN18"/>
<evidence type="ECO:0000256" key="6">
    <source>
        <dbReference type="ARBA" id="ARBA00022839"/>
    </source>
</evidence>
<feature type="compositionally biased region" description="Polar residues" evidence="8">
    <location>
        <begin position="506"/>
        <end position="517"/>
    </location>
</feature>
<keyword evidence="4" id="KW-0378">Hydrolase</keyword>
<dbReference type="CDD" id="cd06133">
    <property type="entry name" value="ERI-1_3'hExo_like"/>
    <property type="match status" value="1"/>
</dbReference>
<dbReference type="STRING" id="6573.A0A210PN18"/>
<dbReference type="Gene3D" id="3.30.420.10">
    <property type="entry name" value="Ribonuclease H-like superfamily/Ribonuclease H"/>
    <property type="match status" value="1"/>
</dbReference>
<dbReference type="InterPro" id="IPR051274">
    <property type="entry name" value="3-5_Exoribonuclease"/>
</dbReference>
<keyword evidence="3 7" id="KW-0863">Zinc-finger</keyword>
<comment type="caution">
    <text evidence="10">The sequence shown here is derived from an EMBL/GenBank/DDBJ whole genome shotgun (WGS) entry which is preliminary data.</text>
</comment>
<organism evidence="10 11">
    <name type="scientific">Mizuhopecten yessoensis</name>
    <name type="common">Japanese scallop</name>
    <name type="synonym">Patinopecten yessoensis</name>
    <dbReference type="NCBI Taxonomy" id="6573"/>
    <lineage>
        <taxon>Eukaryota</taxon>
        <taxon>Metazoa</taxon>
        <taxon>Spiralia</taxon>
        <taxon>Lophotrochozoa</taxon>
        <taxon>Mollusca</taxon>
        <taxon>Bivalvia</taxon>
        <taxon>Autobranchia</taxon>
        <taxon>Pteriomorphia</taxon>
        <taxon>Pectinida</taxon>
        <taxon>Pectinoidea</taxon>
        <taxon>Pectinidae</taxon>
        <taxon>Mizuhopecten</taxon>
    </lineage>
</organism>
<gene>
    <name evidence="10" type="ORF">KP79_PYT05565</name>
</gene>
<evidence type="ECO:0000256" key="7">
    <source>
        <dbReference type="PROSITE-ProRule" id="PRU01343"/>
    </source>
</evidence>
<evidence type="ECO:0000259" key="9">
    <source>
        <dbReference type="PROSITE" id="PS51999"/>
    </source>
</evidence>
<feature type="region of interest" description="Disordered" evidence="8">
    <location>
        <begin position="582"/>
        <end position="625"/>
    </location>
</feature>
<dbReference type="PANTHER" id="PTHR23044:SF61">
    <property type="entry name" value="3'-5' EXORIBONUCLEASE 1-RELATED"/>
    <property type="match status" value="1"/>
</dbReference>
<protein>
    <submittedName>
        <fullName evidence="10">ERI1 exoribonuclease 2</fullName>
    </submittedName>
</protein>
<dbReference type="PROSITE" id="PS51999">
    <property type="entry name" value="ZF_GRF"/>
    <property type="match status" value="1"/>
</dbReference>
<feature type="compositionally biased region" description="Low complexity" evidence="8">
    <location>
        <begin position="582"/>
        <end position="595"/>
    </location>
</feature>
<reference evidence="10 11" key="1">
    <citation type="journal article" date="2017" name="Nat. Ecol. Evol.">
        <title>Scallop genome provides insights into evolution of bilaterian karyotype and development.</title>
        <authorList>
            <person name="Wang S."/>
            <person name="Zhang J."/>
            <person name="Jiao W."/>
            <person name="Li J."/>
            <person name="Xun X."/>
            <person name="Sun Y."/>
            <person name="Guo X."/>
            <person name="Huan P."/>
            <person name="Dong B."/>
            <person name="Zhang L."/>
            <person name="Hu X."/>
            <person name="Sun X."/>
            <person name="Wang J."/>
            <person name="Zhao C."/>
            <person name="Wang Y."/>
            <person name="Wang D."/>
            <person name="Huang X."/>
            <person name="Wang R."/>
            <person name="Lv J."/>
            <person name="Li Y."/>
            <person name="Zhang Z."/>
            <person name="Liu B."/>
            <person name="Lu W."/>
            <person name="Hui Y."/>
            <person name="Liang J."/>
            <person name="Zhou Z."/>
            <person name="Hou R."/>
            <person name="Li X."/>
            <person name="Liu Y."/>
            <person name="Li H."/>
            <person name="Ning X."/>
            <person name="Lin Y."/>
            <person name="Zhao L."/>
            <person name="Xing Q."/>
            <person name="Dou J."/>
            <person name="Li Y."/>
            <person name="Mao J."/>
            <person name="Guo H."/>
            <person name="Dou H."/>
            <person name="Li T."/>
            <person name="Mu C."/>
            <person name="Jiang W."/>
            <person name="Fu Q."/>
            <person name="Fu X."/>
            <person name="Miao Y."/>
            <person name="Liu J."/>
            <person name="Yu Q."/>
            <person name="Li R."/>
            <person name="Liao H."/>
            <person name="Li X."/>
            <person name="Kong Y."/>
            <person name="Jiang Z."/>
            <person name="Chourrout D."/>
            <person name="Li R."/>
            <person name="Bao Z."/>
        </authorList>
    </citation>
    <scope>NUCLEOTIDE SEQUENCE [LARGE SCALE GENOMIC DNA]</scope>
    <source>
        <strain evidence="10 11">PY_sf001</strain>
    </source>
</reference>
<dbReference type="InterPro" id="IPR013520">
    <property type="entry name" value="Ribonucl_H"/>
</dbReference>
<dbReference type="Pfam" id="PF06839">
    <property type="entry name" value="Zn_ribbon_GRF"/>
    <property type="match status" value="1"/>
</dbReference>
<dbReference type="Proteomes" id="UP000242188">
    <property type="component" value="Unassembled WGS sequence"/>
</dbReference>
<feature type="domain" description="GRF-type" evidence="9">
    <location>
        <begin position="523"/>
        <end position="573"/>
    </location>
</feature>
<evidence type="ECO:0000256" key="2">
    <source>
        <dbReference type="ARBA" id="ARBA00022723"/>
    </source>
</evidence>
<dbReference type="InterPro" id="IPR036397">
    <property type="entry name" value="RNaseH_sf"/>
</dbReference>
<evidence type="ECO:0000313" key="11">
    <source>
        <dbReference type="Proteomes" id="UP000242188"/>
    </source>
</evidence>
<dbReference type="EMBL" id="NEDP02005577">
    <property type="protein sequence ID" value="OWF37871.1"/>
    <property type="molecule type" value="Genomic_DNA"/>
</dbReference>
<evidence type="ECO:0000256" key="3">
    <source>
        <dbReference type="ARBA" id="ARBA00022771"/>
    </source>
</evidence>
<dbReference type="SMART" id="SM00479">
    <property type="entry name" value="EXOIII"/>
    <property type="match status" value="1"/>
</dbReference>
<dbReference type="InterPro" id="IPR010666">
    <property type="entry name" value="Znf_GRF"/>
</dbReference>
<keyword evidence="1" id="KW-0540">Nuclease</keyword>
<evidence type="ECO:0000256" key="8">
    <source>
        <dbReference type="SAM" id="MobiDB-lite"/>
    </source>
</evidence>
<keyword evidence="5" id="KW-0862">Zinc</keyword>
<evidence type="ECO:0000256" key="4">
    <source>
        <dbReference type="ARBA" id="ARBA00022801"/>
    </source>
</evidence>
<keyword evidence="6" id="KW-0269">Exonuclease</keyword>
<proteinExistence type="predicted"/>
<feature type="region of interest" description="Disordered" evidence="8">
    <location>
        <begin position="506"/>
        <end position="539"/>
    </location>
</feature>